<dbReference type="OrthoDB" id="9801912at2"/>
<dbReference type="Gene3D" id="3.90.76.10">
    <property type="entry name" value="Dipeptide-binding Protein, Domain 1"/>
    <property type="match status" value="1"/>
</dbReference>
<evidence type="ECO:0000256" key="6">
    <source>
        <dbReference type="SAM" id="SignalP"/>
    </source>
</evidence>
<dbReference type="Gene3D" id="3.40.190.10">
    <property type="entry name" value="Periplasmic binding protein-like II"/>
    <property type="match status" value="1"/>
</dbReference>
<comment type="subcellular location">
    <subcellularLocation>
        <location evidence="1">Cell envelope</location>
    </subcellularLocation>
</comment>
<dbReference type="PANTHER" id="PTHR30290">
    <property type="entry name" value="PERIPLASMIC BINDING COMPONENT OF ABC TRANSPORTER"/>
    <property type="match status" value="1"/>
</dbReference>
<dbReference type="FunFam" id="3.90.76.10:FF:000001">
    <property type="entry name" value="Oligopeptide ABC transporter substrate-binding protein"/>
    <property type="match status" value="1"/>
</dbReference>
<gene>
    <name evidence="8" type="ORF">EJP77_05300</name>
</gene>
<dbReference type="RefSeq" id="WP_127198085.1">
    <property type="nucleotide sequence ID" value="NZ_RZNX01000001.1"/>
</dbReference>
<dbReference type="AlphaFoldDB" id="A0A3S1DDE4"/>
<dbReference type="FunFam" id="3.10.105.10:FF:000001">
    <property type="entry name" value="Oligopeptide ABC transporter, oligopeptide-binding protein"/>
    <property type="match status" value="1"/>
</dbReference>
<feature type="domain" description="Solute-binding protein family 5" evidence="7">
    <location>
        <begin position="91"/>
        <end position="479"/>
    </location>
</feature>
<dbReference type="GO" id="GO:0043190">
    <property type="term" value="C:ATP-binding cassette (ABC) transporter complex"/>
    <property type="evidence" value="ECO:0007669"/>
    <property type="project" value="InterPro"/>
</dbReference>
<dbReference type="PIRSF" id="PIRSF002741">
    <property type="entry name" value="MppA"/>
    <property type="match status" value="1"/>
</dbReference>
<dbReference type="Gene3D" id="3.10.105.10">
    <property type="entry name" value="Dipeptide-binding Protein, Domain 3"/>
    <property type="match status" value="1"/>
</dbReference>
<keyword evidence="5" id="KW-0571">Peptide transport</keyword>
<evidence type="ECO:0000256" key="3">
    <source>
        <dbReference type="ARBA" id="ARBA00022448"/>
    </source>
</evidence>
<dbReference type="CDD" id="cd08504">
    <property type="entry name" value="PBP2_OppA"/>
    <property type="match status" value="1"/>
</dbReference>
<dbReference type="SUPFAM" id="SSF53850">
    <property type="entry name" value="Periplasmic binding protein-like II"/>
    <property type="match status" value="1"/>
</dbReference>
<reference evidence="8 9" key="1">
    <citation type="submission" date="2018-12" db="EMBL/GenBank/DDBJ databases">
        <authorList>
            <person name="Sun L."/>
            <person name="Chen Z."/>
        </authorList>
    </citation>
    <scope>NUCLEOTIDE SEQUENCE [LARGE SCALE GENOMIC DNA]</scope>
    <source>
        <strain evidence="8 9">3-5-3</strain>
    </source>
</reference>
<sequence length="559" mass="62023">MNRKKLLVLVTLLLALSTVLAACGQNNGNAGSTNQGNAGTQSDKLAADQTFHINLASEPPTLDPAQSQDNVSSAVLRTLFEGLTLKDKDGNIVPGVAEKWEQKGKEYTFHLRSDAKWSNGDPVTAKDFEFAWKRVLDPATVPAPPYAYQLYYIKNAQAYNEKKITDASQVGVKAVDDKTLKVTLENETPYFLGLTSFTTYYPVHQSVKNNPKWAADPSTLISNGPFKLTTWTTGQALEVEKSDKYWDAKNITLNKITASIVDQAATEVSSYKSGQLDLAGQPIGEIPTDQIASLKSEVPNELTIKGIASTYYYLFNTTTKPFDNVKIRQAFTKAINRQALIDNVTLANQLPAFGLVPPGIKGVDKAYREENPDTVYGKEDANEAKTLLTEGLKESGLTKLPKITLIYNTNDNHKKLALAIVDMWKQTLGAEVTVQNQEWGVFLQNRRNLNYQVARAGFGADYDDPMTFIDMFTSTSGNNDTGFKNAEYDKLVKEAYSSNDNKARNAAMKKAEDILIKDNQVILPIYYYTNIQLVKPYVKDVIVDYAGQLDITRVKLMEH</sequence>
<organism evidence="8 9">
    <name type="scientific">Paenibacillus zeisoli</name>
    <dbReference type="NCBI Taxonomy" id="2496267"/>
    <lineage>
        <taxon>Bacteria</taxon>
        <taxon>Bacillati</taxon>
        <taxon>Bacillota</taxon>
        <taxon>Bacilli</taxon>
        <taxon>Bacillales</taxon>
        <taxon>Paenibacillaceae</taxon>
        <taxon>Paenibacillus</taxon>
    </lineage>
</organism>
<evidence type="ECO:0000256" key="4">
    <source>
        <dbReference type="ARBA" id="ARBA00022729"/>
    </source>
</evidence>
<protein>
    <submittedName>
        <fullName evidence="8">Peptide ABC transporter substrate-binding protein</fullName>
    </submittedName>
</protein>
<dbReference type="GO" id="GO:0015833">
    <property type="term" value="P:peptide transport"/>
    <property type="evidence" value="ECO:0007669"/>
    <property type="project" value="UniProtKB-KW"/>
</dbReference>
<dbReference type="EMBL" id="RZNX01000001">
    <property type="protein sequence ID" value="RUT36393.1"/>
    <property type="molecule type" value="Genomic_DNA"/>
</dbReference>
<evidence type="ECO:0000259" key="7">
    <source>
        <dbReference type="Pfam" id="PF00496"/>
    </source>
</evidence>
<name>A0A3S1DDE4_9BACL</name>
<dbReference type="PANTHER" id="PTHR30290:SF79">
    <property type="entry name" value="DIPEPTIDE-BINDING PROTEIN DPPE"/>
    <property type="match status" value="1"/>
</dbReference>
<feature type="signal peptide" evidence="6">
    <location>
        <begin position="1"/>
        <end position="21"/>
    </location>
</feature>
<dbReference type="PROSITE" id="PS51257">
    <property type="entry name" value="PROKAR_LIPOPROTEIN"/>
    <property type="match status" value="1"/>
</dbReference>
<dbReference type="Pfam" id="PF00496">
    <property type="entry name" value="SBP_bac_5"/>
    <property type="match status" value="1"/>
</dbReference>
<evidence type="ECO:0000256" key="2">
    <source>
        <dbReference type="ARBA" id="ARBA00005695"/>
    </source>
</evidence>
<dbReference type="InterPro" id="IPR000914">
    <property type="entry name" value="SBP_5_dom"/>
</dbReference>
<dbReference type="GO" id="GO:1904680">
    <property type="term" value="F:peptide transmembrane transporter activity"/>
    <property type="evidence" value="ECO:0007669"/>
    <property type="project" value="TreeGrafter"/>
</dbReference>
<evidence type="ECO:0000256" key="1">
    <source>
        <dbReference type="ARBA" id="ARBA00004196"/>
    </source>
</evidence>
<accession>A0A3S1DDE4</accession>
<keyword evidence="3" id="KW-0813">Transport</keyword>
<feature type="chain" id="PRO_5018658999" evidence="6">
    <location>
        <begin position="22"/>
        <end position="559"/>
    </location>
</feature>
<dbReference type="InterPro" id="IPR030678">
    <property type="entry name" value="Peptide/Ni-bd"/>
</dbReference>
<keyword evidence="5" id="KW-0653">Protein transport</keyword>
<comment type="caution">
    <text evidence="8">The sequence shown here is derived from an EMBL/GenBank/DDBJ whole genome shotgun (WGS) entry which is preliminary data.</text>
</comment>
<dbReference type="InterPro" id="IPR039424">
    <property type="entry name" value="SBP_5"/>
</dbReference>
<proteinExistence type="inferred from homology"/>
<evidence type="ECO:0000256" key="5">
    <source>
        <dbReference type="ARBA" id="ARBA00022856"/>
    </source>
</evidence>
<dbReference type="Proteomes" id="UP000272464">
    <property type="component" value="Unassembled WGS sequence"/>
</dbReference>
<keyword evidence="4 6" id="KW-0732">Signal</keyword>
<comment type="similarity">
    <text evidence="2">Belongs to the bacterial solute-binding protein 5 family.</text>
</comment>
<evidence type="ECO:0000313" key="9">
    <source>
        <dbReference type="Proteomes" id="UP000272464"/>
    </source>
</evidence>
<evidence type="ECO:0000313" key="8">
    <source>
        <dbReference type="EMBL" id="RUT36393.1"/>
    </source>
</evidence>
<keyword evidence="9" id="KW-1185">Reference proteome</keyword>
<dbReference type="GO" id="GO:0030288">
    <property type="term" value="C:outer membrane-bounded periplasmic space"/>
    <property type="evidence" value="ECO:0007669"/>
    <property type="project" value="UniProtKB-ARBA"/>
</dbReference>